<reference evidence="12 13" key="1">
    <citation type="submission" date="2021-02" db="EMBL/GenBank/DDBJ databases">
        <title>Plant Genome Project.</title>
        <authorList>
            <person name="Zhang R.-G."/>
        </authorList>
    </citation>
    <scope>NUCLEOTIDE SEQUENCE [LARGE SCALE GENOMIC DNA]</scope>
    <source>
        <tissue evidence="12">Leaves</tissue>
    </source>
</reference>
<dbReference type="Pfam" id="PF00190">
    <property type="entry name" value="Cupin_1"/>
    <property type="match status" value="1"/>
</dbReference>
<comment type="similarity">
    <text evidence="2 10">Belongs to the germin family.</text>
</comment>
<proteinExistence type="inferred from homology"/>
<evidence type="ECO:0000313" key="12">
    <source>
        <dbReference type="EMBL" id="KAH7568470.1"/>
    </source>
</evidence>
<keyword evidence="8" id="KW-0325">Glycoprotein</keyword>
<evidence type="ECO:0000256" key="2">
    <source>
        <dbReference type="ARBA" id="ARBA00007456"/>
    </source>
</evidence>
<evidence type="ECO:0000256" key="3">
    <source>
        <dbReference type="ARBA" id="ARBA00022523"/>
    </source>
</evidence>
<evidence type="ECO:0000256" key="7">
    <source>
        <dbReference type="ARBA" id="ARBA00023157"/>
    </source>
</evidence>
<evidence type="ECO:0000256" key="1">
    <source>
        <dbReference type="ARBA" id="ARBA00004271"/>
    </source>
</evidence>
<dbReference type="Gene3D" id="2.60.120.10">
    <property type="entry name" value="Jelly Rolls"/>
    <property type="match status" value="1"/>
</dbReference>
<evidence type="ECO:0000256" key="10">
    <source>
        <dbReference type="RuleBase" id="RU366015"/>
    </source>
</evidence>
<dbReference type="InterPro" id="IPR019780">
    <property type="entry name" value="Germin_Mn-BS"/>
</dbReference>
<keyword evidence="6 10" id="KW-0732">Signal</keyword>
<dbReference type="InterPro" id="IPR014710">
    <property type="entry name" value="RmlC-like_jellyroll"/>
</dbReference>
<protein>
    <recommendedName>
        <fullName evidence="10">Germin-like protein</fullName>
    </recommendedName>
</protein>
<keyword evidence="3 10" id="KW-0052">Apoplast</keyword>
<evidence type="ECO:0000256" key="6">
    <source>
        <dbReference type="ARBA" id="ARBA00022729"/>
    </source>
</evidence>
<evidence type="ECO:0000256" key="4">
    <source>
        <dbReference type="ARBA" id="ARBA00022525"/>
    </source>
</evidence>
<evidence type="ECO:0000256" key="5">
    <source>
        <dbReference type="ARBA" id="ARBA00022723"/>
    </source>
</evidence>
<dbReference type="InterPro" id="IPR006045">
    <property type="entry name" value="Cupin_1"/>
</dbReference>
<dbReference type="PANTHER" id="PTHR31238">
    <property type="entry name" value="GERMIN-LIKE PROTEIN SUBFAMILY 3 MEMBER 3"/>
    <property type="match status" value="1"/>
</dbReference>
<evidence type="ECO:0000313" key="13">
    <source>
        <dbReference type="Proteomes" id="UP000827721"/>
    </source>
</evidence>
<dbReference type="InterPro" id="IPR001929">
    <property type="entry name" value="Germin"/>
</dbReference>
<keyword evidence="5 10" id="KW-0479">Metal-binding</keyword>
<comment type="subcellular location">
    <subcellularLocation>
        <location evidence="1 10">Secreted</location>
        <location evidence="1 10">Extracellular space</location>
        <location evidence="1 10">Apoplast</location>
    </subcellularLocation>
</comment>
<keyword evidence="13" id="KW-1185">Reference proteome</keyword>
<dbReference type="SMART" id="SM00835">
    <property type="entry name" value="Cupin_1"/>
    <property type="match status" value="1"/>
</dbReference>
<gene>
    <name evidence="12" type="ORF">JRO89_XS06G0003900</name>
</gene>
<feature type="domain" description="Cupin type-1" evidence="11">
    <location>
        <begin position="66"/>
        <end position="212"/>
    </location>
</feature>
<feature type="signal peptide" evidence="10">
    <location>
        <begin position="1"/>
        <end position="22"/>
    </location>
</feature>
<comment type="caution">
    <text evidence="12">The sequence shown here is derived from an EMBL/GenBank/DDBJ whole genome shotgun (WGS) entry which is preliminary data.</text>
</comment>
<organism evidence="12 13">
    <name type="scientific">Xanthoceras sorbifolium</name>
    <dbReference type="NCBI Taxonomy" id="99658"/>
    <lineage>
        <taxon>Eukaryota</taxon>
        <taxon>Viridiplantae</taxon>
        <taxon>Streptophyta</taxon>
        <taxon>Embryophyta</taxon>
        <taxon>Tracheophyta</taxon>
        <taxon>Spermatophyta</taxon>
        <taxon>Magnoliopsida</taxon>
        <taxon>eudicotyledons</taxon>
        <taxon>Gunneridae</taxon>
        <taxon>Pentapetalae</taxon>
        <taxon>rosids</taxon>
        <taxon>malvids</taxon>
        <taxon>Sapindales</taxon>
        <taxon>Sapindaceae</taxon>
        <taxon>Xanthoceroideae</taxon>
        <taxon>Xanthoceras</taxon>
    </lineage>
</organism>
<dbReference type="PRINTS" id="PR00325">
    <property type="entry name" value="GERMIN"/>
</dbReference>
<evidence type="ECO:0000259" key="11">
    <source>
        <dbReference type="SMART" id="SM00835"/>
    </source>
</evidence>
<dbReference type="Proteomes" id="UP000827721">
    <property type="component" value="Unassembled WGS sequence"/>
</dbReference>
<dbReference type="InterPro" id="IPR011051">
    <property type="entry name" value="RmlC_Cupin_sf"/>
</dbReference>
<dbReference type="PROSITE" id="PS00725">
    <property type="entry name" value="GERMIN"/>
    <property type="match status" value="1"/>
</dbReference>
<feature type="chain" id="PRO_5044972671" description="Germin-like protein" evidence="10">
    <location>
        <begin position="23"/>
        <end position="218"/>
    </location>
</feature>
<dbReference type="CDD" id="cd02241">
    <property type="entry name" value="cupin_OxOx"/>
    <property type="match status" value="1"/>
</dbReference>
<keyword evidence="7" id="KW-1015">Disulfide bond</keyword>
<dbReference type="EMBL" id="JAFEMO010000006">
    <property type="protein sequence ID" value="KAH7568470.1"/>
    <property type="molecule type" value="Genomic_DNA"/>
</dbReference>
<evidence type="ECO:0000256" key="8">
    <source>
        <dbReference type="ARBA" id="ARBA00023180"/>
    </source>
</evidence>
<evidence type="ECO:0000256" key="9">
    <source>
        <dbReference type="ARBA" id="ARBA00023211"/>
    </source>
</evidence>
<dbReference type="SUPFAM" id="SSF51182">
    <property type="entry name" value="RmlC-like cupins"/>
    <property type="match status" value="1"/>
</dbReference>
<keyword evidence="9 10" id="KW-0464">Manganese</keyword>
<accession>A0ABQ8HVU7</accession>
<name>A0ABQ8HVU7_9ROSI</name>
<sequence length="218" mass="23342">MEAIILLLLALISLTCSIIAFATSDQIPIQDFCVADVKYSETVYGYACKDPKLVIADDFYLSGTELAGNTSNPFGSSAKRISLTQLPGLNTLGITIARADFAPWGVNPPHYHPRASEIITVVEGTIEAGFITSNPENRLLKKILVKGDVFVNPRGLVHYQRNVGDGNAAFIAALASQNPGVVMVGNAVFGSDPTISSDLLAKAFHVDENVIHKLQEAN</sequence>
<keyword evidence="4 10" id="KW-0964">Secreted</keyword>